<evidence type="ECO:0000256" key="8">
    <source>
        <dbReference type="RuleBase" id="RU361157"/>
    </source>
</evidence>
<keyword evidence="4 8" id="KW-1003">Cell membrane</keyword>
<feature type="transmembrane region" description="Helical" evidence="8">
    <location>
        <begin position="119"/>
        <end position="140"/>
    </location>
</feature>
<feature type="transmembrane region" description="Helical" evidence="8">
    <location>
        <begin position="70"/>
        <end position="98"/>
    </location>
</feature>
<keyword evidence="5 8" id="KW-0812">Transmembrane</keyword>
<dbReference type="Pfam" id="PF01061">
    <property type="entry name" value="ABC2_membrane"/>
    <property type="match status" value="1"/>
</dbReference>
<organism evidence="10">
    <name type="scientific">Paenibacillus sp. SYP-B3998</name>
    <dbReference type="NCBI Taxonomy" id="2678564"/>
    <lineage>
        <taxon>Bacteria</taxon>
        <taxon>Bacillati</taxon>
        <taxon>Bacillota</taxon>
        <taxon>Bacilli</taxon>
        <taxon>Bacillales</taxon>
        <taxon>Paenibacillaceae</taxon>
        <taxon>Paenibacillus</taxon>
    </lineage>
</organism>
<accession>A0A6G3ZZS0</accession>
<feature type="transmembrane region" description="Helical" evidence="8">
    <location>
        <begin position="183"/>
        <end position="200"/>
    </location>
</feature>
<gene>
    <name evidence="10" type="ORF">GK047_13790</name>
</gene>
<sequence>MEEINNTMQLIKELLNSRSLIWSFAKNDFKTRYSGSIFGITWAFIQPIMTLLTFWFVFQVGFRSTAVLDVPFICWFAAGLIPWFFFADAWSSAGNAFVEYSYLIKKVVFKVSMLPIIKIISSAFIHVVFIIILALIYIIYGIFPQMIWIQLLYYSFCMIIFTVALTFITASIIPFFKDINNMVAIILQFGMWLTPIMWSYNMVPDKYQAFFKLNPMYYIVEGYRDTLINHVWFWHRYNQTLWFWAITLVLCLLGAIFYKKLKPHFADVL</sequence>
<dbReference type="PANTHER" id="PTHR30413:SF10">
    <property type="entry name" value="CAPSULE POLYSACCHARIDE EXPORT INNER-MEMBRANE PROTEIN CTRC"/>
    <property type="match status" value="1"/>
</dbReference>
<protein>
    <recommendedName>
        <fullName evidence="8">Transport permease protein</fullName>
    </recommendedName>
</protein>
<evidence type="ECO:0000256" key="7">
    <source>
        <dbReference type="ARBA" id="ARBA00023136"/>
    </source>
</evidence>
<evidence type="ECO:0000256" key="1">
    <source>
        <dbReference type="ARBA" id="ARBA00004651"/>
    </source>
</evidence>
<comment type="caution">
    <text evidence="10">The sequence shown here is derived from an EMBL/GenBank/DDBJ whole genome shotgun (WGS) entry which is preliminary data.</text>
</comment>
<dbReference type="InterPro" id="IPR047817">
    <property type="entry name" value="ABC2_TM_bact-type"/>
</dbReference>
<proteinExistence type="inferred from homology"/>
<evidence type="ECO:0000259" key="9">
    <source>
        <dbReference type="PROSITE" id="PS51012"/>
    </source>
</evidence>
<name>A0A6G3ZZS0_9BACL</name>
<feature type="transmembrane region" description="Helical" evidence="8">
    <location>
        <begin position="241"/>
        <end position="258"/>
    </location>
</feature>
<evidence type="ECO:0000256" key="5">
    <source>
        <dbReference type="ARBA" id="ARBA00022692"/>
    </source>
</evidence>
<evidence type="ECO:0000313" key="10">
    <source>
        <dbReference type="EMBL" id="NEW07079.1"/>
    </source>
</evidence>
<evidence type="ECO:0000256" key="6">
    <source>
        <dbReference type="ARBA" id="ARBA00022989"/>
    </source>
</evidence>
<dbReference type="EMBL" id="JAAIKC010000004">
    <property type="protein sequence ID" value="NEW07079.1"/>
    <property type="molecule type" value="Genomic_DNA"/>
</dbReference>
<feature type="domain" description="ABC transmembrane type-2" evidence="9">
    <location>
        <begin position="38"/>
        <end position="261"/>
    </location>
</feature>
<reference evidence="10" key="1">
    <citation type="submission" date="2020-02" db="EMBL/GenBank/DDBJ databases">
        <authorList>
            <person name="Shen X.-R."/>
            <person name="Zhang Y.-X."/>
        </authorList>
    </citation>
    <scope>NUCLEOTIDE SEQUENCE</scope>
    <source>
        <strain evidence="10">SYP-B3998</strain>
    </source>
</reference>
<dbReference type="GO" id="GO:0140359">
    <property type="term" value="F:ABC-type transporter activity"/>
    <property type="evidence" value="ECO:0007669"/>
    <property type="project" value="InterPro"/>
</dbReference>
<feature type="transmembrane region" description="Helical" evidence="8">
    <location>
        <begin position="36"/>
        <end position="58"/>
    </location>
</feature>
<dbReference type="PROSITE" id="PS51012">
    <property type="entry name" value="ABC_TM2"/>
    <property type="match status" value="1"/>
</dbReference>
<dbReference type="GO" id="GO:0005886">
    <property type="term" value="C:plasma membrane"/>
    <property type="evidence" value="ECO:0007669"/>
    <property type="project" value="UniProtKB-SubCell"/>
</dbReference>
<keyword evidence="7 8" id="KW-0472">Membrane</keyword>
<dbReference type="GO" id="GO:0015920">
    <property type="term" value="P:lipopolysaccharide transport"/>
    <property type="evidence" value="ECO:0007669"/>
    <property type="project" value="TreeGrafter"/>
</dbReference>
<evidence type="ECO:0000256" key="4">
    <source>
        <dbReference type="ARBA" id="ARBA00022475"/>
    </source>
</evidence>
<dbReference type="RefSeq" id="WP_163947345.1">
    <property type="nucleotide sequence ID" value="NZ_JAAIKC010000004.1"/>
</dbReference>
<dbReference type="AlphaFoldDB" id="A0A6G3ZZS0"/>
<keyword evidence="6 8" id="KW-1133">Transmembrane helix</keyword>
<dbReference type="InterPro" id="IPR013525">
    <property type="entry name" value="ABC2_TM"/>
</dbReference>
<comment type="similarity">
    <text evidence="2 8">Belongs to the ABC-2 integral membrane protein family.</text>
</comment>
<evidence type="ECO:0000256" key="2">
    <source>
        <dbReference type="ARBA" id="ARBA00007783"/>
    </source>
</evidence>
<comment type="subcellular location">
    <subcellularLocation>
        <location evidence="1 8">Cell membrane</location>
        <topology evidence="1 8">Multi-pass membrane protein</topology>
    </subcellularLocation>
</comment>
<keyword evidence="3 8" id="KW-0813">Transport</keyword>
<evidence type="ECO:0000256" key="3">
    <source>
        <dbReference type="ARBA" id="ARBA00022448"/>
    </source>
</evidence>
<dbReference type="PANTHER" id="PTHR30413">
    <property type="entry name" value="INNER MEMBRANE TRANSPORT PERMEASE"/>
    <property type="match status" value="1"/>
</dbReference>
<feature type="transmembrane region" description="Helical" evidence="8">
    <location>
        <begin position="152"/>
        <end position="176"/>
    </location>
</feature>